<feature type="domain" description="Metalloprotease TldD/E central" evidence="4">
    <location>
        <begin position="111"/>
        <end position="212"/>
    </location>
</feature>
<evidence type="ECO:0000259" key="4">
    <source>
        <dbReference type="Pfam" id="PF19290"/>
    </source>
</evidence>
<name>A0ABV6Q1S2_9DEIN</name>
<keyword evidence="6" id="KW-1185">Reference proteome</keyword>
<dbReference type="InterPro" id="IPR045569">
    <property type="entry name" value="Metalloprtase-TldD/E_C"/>
</dbReference>
<evidence type="ECO:0000313" key="6">
    <source>
        <dbReference type="Proteomes" id="UP001589830"/>
    </source>
</evidence>
<dbReference type="Gene3D" id="3.30.2290.10">
    <property type="entry name" value="PmbA/TldD superfamily"/>
    <property type="match status" value="1"/>
</dbReference>
<comment type="similarity">
    <text evidence="1">Belongs to the peptidase U62 family.</text>
</comment>
<feature type="domain" description="Metalloprotease TldD/E C-terminal" evidence="3">
    <location>
        <begin position="219"/>
        <end position="436"/>
    </location>
</feature>
<dbReference type="Pfam" id="PF19289">
    <property type="entry name" value="PmbA_TldD_3rd"/>
    <property type="match status" value="1"/>
</dbReference>
<dbReference type="PANTHER" id="PTHR43421">
    <property type="entry name" value="METALLOPROTEASE PMBA"/>
    <property type="match status" value="1"/>
</dbReference>
<comment type="caution">
    <text evidence="5">The sequence shown here is derived from an EMBL/GenBank/DDBJ whole genome shotgun (WGS) entry which is preliminary data.</text>
</comment>
<dbReference type="RefSeq" id="WP_188846385.1">
    <property type="nucleotide sequence ID" value="NZ_BMPJ01000005.1"/>
</dbReference>
<dbReference type="SUPFAM" id="SSF111283">
    <property type="entry name" value="Putative modulator of DNA gyrase, PmbA/TldD"/>
    <property type="match status" value="1"/>
</dbReference>
<dbReference type="Proteomes" id="UP001589830">
    <property type="component" value="Unassembled WGS sequence"/>
</dbReference>
<evidence type="ECO:0000259" key="3">
    <source>
        <dbReference type="Pfam" id="PF19289"/>
    </source>
</evidence>
<dbReference type="InterPro" id="IPR045570">
    <property type="entry name" value="Metalloprtase-TldD/E_cen_dom"/>
</dbReference>
<dbReference type="Pfam" id="PF01523">
    <property type="entry name" value="PmbA_TldD_1st"/>
    <property type="match status" value="1"/>
</dbReference>
<dbReference type="InterPro" id="IPR002510">
    <property type="entry name" value="Metalloprtase-TldD/E_N"/>
</dbReference>
<dbReference type="InterPro" id="IPR047657">
    <property type="entry name" value="PmbA"/>
</dbReference>
<proteinExistence type="inferred from homology"/>
<accession>A0ABV6Q1S2</accession>
<reference evidence="5 6" key="1">
    <citation type="submission" date="2024-09" db="EMBL/GenBank/DDBJ databases">
        <authorList>
            <person name="Sun Q."/>
            <person name="Mori K."/>
        </authorList>
    </citation>
    <scope>NUCLEOTIDE SEQUENCE [LARGE SCALE GENOMIC DNA]</scope>
    <source>
        <strain evidence="5 6">NCAIM B.02340</strain>
    </source>
</reference>
<evidence type="ECO:0000259" key="2">
    <source>
        <dbReference type="Pfam" id="PF01523"/>
    </source>
</evidence>
<sequence>MTLEEAKRYLLRRAKELGLEAEVLFREERELSLRARGGTLEEIKEARQGGLGLRVVAEGRVGYAYTEELSPEALDWALEEARENALLSGKRGFLPPGKPLGSHDLLGEGLSAPLEAKKEAALALERALREDPRVRSVLFGGYMEREVRLGLGSTEGAEGAYRTGIAALSGSFVMAQGDGRKQGWDLRPTKEFHALDPGRTALEFRERTARLLEARPLKTGRYRAYLEPRAMAQLLAVLAQALSGKNALEGKSRLLGRLGERIASPLVTLVDDPTLPQGLASRPFDAEGTPARPVAVVAEGIFQTFLHNAETAQALGQANTGHAYRNYASPMGVAPSNLYLKPLGNLSLEEGVLITEFMGLHAGANPVSLDFSLQALGLWVEEGEARHAVENFAVSGNLLDLLQAIEGLGKELAWEPMGPSAFGSPLVAVAELSFAGA</sequence>
<feature type="domain" description="Metalloprotease TldD/E N-terminal" evidence="2">
    <location>
        <begin position="21"/>
        <end position="85"/>
    </location>
</feature>
<protein>
    <submittedName>
        <fullName evidence="5">TldD/PmbA family protein</fullName>
    </submittedName>
</protein>
<evidence type="ECO:0000256" key="1">
    <source>
        <dbReference type="ARBA" id="ARBA00005836"/>
    </source>
</evidence>
<dbReference type="EMBL" id="JBHLTW010000034">
    <property type="protein sequence ID" value="MFC0596066.1"/>
    <property type="molecule type" value="Genomic_DNA"/>
</dbReference>
<dbReference type="Pfam" id="PF19290">
    <property type="entry name" value="PmbA_TldD_2nd"/>
    <property type="match status" value="1"/>
</dbReference>
<dbReference type="InterPro" id="IPR036059">
    <property type="entry name" value="TldD/PmbA_sf"/>
</dbReference>
<dbReference type="InterPro" id="IPR035068">
    <property type="entry name" value="TldD/PmbA_N"/>
</dbReference>
<gene>
    <name evidence="5" type="ORF">ACFFFP_07815</name>
</gene>
<dbReference type="PANTHER" id="PTHR43421:SF1">
    <property type="entry name" value="METALLOPROTEASE PMBA"/>
    <property type="match status" value="1"/>
</dbReference>
<evidence type="ECO:0000313" key="5">
    <source>
        <dbReference type="EMBL" id="MFC0596066.1"/>
    </source>
</evidence>
<organism evidence="5 6">
    <name type="scientific">Thermus composti</name>
    <dbReference type="NCBI Taxonomy" id="532059"/>
    <lineage>
        <taxon>Bacteria</taxon>
        <taxon>Thermotogati</taxon>
        <taxon>Deinococcota</taxon>
        <taxon>Deinococci</taxon>
        <taxon>Thermales</taxon>
        <taxon>Thermaceae</taxon>
        <taxon>Thermus</taxon>
    </lineage>
</organism>